<dbReference type="EMBL" id="JADCNL010000014">
    <property type="protein sequence ID" value="KAG0453103.1"/>
    <property type="molecule type" value="Genomic_DNA"/>
</dbReference>
<comment type="caution">
    <text evidence="1">The sequence shown here is derived from an EMBL/GenBank/DDBJ whole genome shotgun (WGS) entry which is preliminary data.</text>
</comment>
<sequence>MHPCTWDVLPERPGKRIAWLSGLGVGVGSALPRCGERHRHILRVWVVTNGGWTGRVGWALASVQIDGIEVTSLNAKQIVAREEGG</sequence>
<evidence type="ECO:0000313" key="2">
    <source>
        <dbReference type="Proteomes" id="UP000636800"/>
    </source>
</evidence>
<gene>
    <name evidence="1" type="ORF">HPP92_025767</name>
</gene>
<dbReference type="AlphaFoldDB" id="A0A835PI49"/>
<name>A0A835PI49_VANPL</name>
<dbReference type="Proteomes" id="UP000636800">
    <property type="component" value="Unassembled WGS sequence"/>
</dbReference>
<organism evidence="1 2">
    <name type="scientific">Vanilla planifolia</name>
    <name type="common">Vanilla</name>
    <dbReference type="NCBI Taxonomy" id="51239"/>
    <lineage>
        <taxon>Eukaryota</taxon>
        <taxon>Viridiplantae</taxon>
        <taxon>Streptophyta</taxon>
        <taxon>Embryophyta</taxon>
        <taxon>Tracheophyta</taxon>
        <taxon>Spermatophyta</taxon>
        <taxon>Magnoliopsida</taxon>
        <taxon>Liliopsida</taxon>
        <taxon>Asparagales</taxon>
        <taxon>Orchidaceae</taxon>
        <taxon>Vanilloideae</taxon>
        <taxon>Vanilleae</taxon>
        <taxon>Vanilla</taxon>
    </lineage>
</organism>
<protein>
    <submittedName>
        <fullName evidence="1">Uncharacterized protein</fullName>
    </submittedName>
</protein>
<keyword evidence="2" id="KW-1185">Reference proteome</keyword>
<proteinExistence type="predicted"/>
<reference evidence="1 2" key="1">
    <citation type="journal article" date="2020" name="Nat. Food">
        <title>A phased Vanilla planifolia genome enables genetic improvement of flavour and production.</title>
        <authorList>
            <person name="Hasing T."/>
            <person name="Tang H."/>
            <person name="Brym M."/>
            <person name="Khazi F."/>
            <person name="Huang T."/>
            <person name="Chambers A.H."/>
        </authorList>
    </citation>
    <scope>NUCLEOTIDE SEQUENCE [LARGE SCALE GENOMIC DNA]</scope>
    <source>
        <tissue evidence="1">Leaf</tissue>
    </source>
</reference>
<evidence type="ECO:0000313" key="1">
    <source>
        <dbReference type="EMBL" id="KAG0453103.1"/>
    </source>
</evidence>
<accession>A0A835PI49</accession>